<dbReference type="OrthoDB" id="308030at2759"/>
<dbReference type="InterPro" id="IPR033467">
    <property type="entry name" value="Tesmin/TSO1-like_CXC"/>
</dbReference>
<evidence type="ECO:0000256" key="2">
    <source>
        <dbReference type="ARBA" id="ARBA00007267"/>
    </source>
</evidence>
<evidence type="ECO:0000259" key="4">
    <source>
        <dbReference type="PROSITE" id="PS51634"/>
    </source>
</evidence>
<dbReference type="Pfam" id="PF03638">
    <property type="entry name" value="TCR"/>
    <property type="match status" value="2"/>
</dbReference>
<evidence type="ECO:0000256" key="1">
    <source>
        <dbReference type="ARBA" id="ARBA00004123"/>
    </source>
</evidence>
<dbReference type="PANTHER" id="PTHR12446:SF34">
    <property type="entry name" value="PROTEIN LIN-54 HOMOLOG"/>
    <property type="match status" value="1"/>
</dbReference>
<dbReference type="AlphaFoldDB" id="A0A8S1Y711"/>
<name>A0A8S1Y711_PAROT</name>
<dbReference type="PANTHER" id="PTHR12446">
    <property type="entry name" value="TESMIN/TSO1-RELATED"/>
    <property type="match status" value="1"/>
</dbReference>
<dbReference type="OMA" id="ECFVRNQ"/>
<dbReference type="SMART" id="SM01114">
    <property type="entry name" value="CXC"/>
    <property type="match status" value="2"/>
</dbReference>
<evidence type="ECO:0000313" key="5">
    <source>
        <dbReference type="EMBL" id="CAD8208918.1"/>
    </source>
</evidence>
<gene>
    <name evidence="5" type="ORF">POCTA_138.1.T1450136</name>
</gene>
<comment type="caution">
    <text evidence="5">The sequence shown here is derived from an EMBL/GenBank/DDBJ whole genome shotgun (WGS) entry which is preliminary data.</text>
</comment>
<dbReference type="EMBL" id="CAJJDP010000147">
    <property type="protein sequence ID" value="CAD8208918.1"/>
    <property type="molecule type" value="Genomic_DNA"/>
</dbReference>
<feature type="domain" description="CRC" evidence="4">
    <location>
        <begin position="177"/>
        <end position="285"/>
    </location>
</feature>
<comment type="similarity">
    <text evidence="2">Belongs to the lin-54 family.</text>
</comment>
<dbReference type="GO" id="GO:0005634">
    <property type="term" value="C:nucleus"/>
    <property type="evidence" value="ECO:0007669"/>
    <property type="project" value="UniProtKB-SubCell"/>
</dbReference>
<sequence>MILHLLSQNLLLRINSMQNEKKYIAQQILRKRKYQIQEGLLFLKMRRFFLQNLESKKSSAGNDNEVDLFCELQVIDSMEKSGQPQLKYMMSSHSSLDEPIQNTSEQEFHANQSEQKLYDSNQNEMRIQSNYDRNESVQILNQKNEQKRPIRNRRKLNASSQLMDFQSENNSSSQNLSIIACRCTKSNCLKLYCLCFHQNQKCSDLCKCFECKNKAEHFEIRFNALEKVKQKLHRQKNDDDLFDRSRVWGCKCQKSQCQKNYCECFVRNQKCSSSCRCKDCANKKRFPFQQKKKQKNQTQV</sequence>
<accession>A0A8S1Y711</accession>
<evidence type="ECO:0000256" key="3">
    <source>
        <dbReference type="ARBA" id="ARBA00023242"/>
    </source>
</evidence>
<organism evidence="5 6">
    <name type="scientific">Paramecium octaurelia</name>
    <dbReference type="NCBI Taxonomy" id="43137"/>
    <lineage>
        <taxon>Eukaryota</taxon>
        <taxon>Sar</taxon>
        <taxon>Alveolata</taxon>
        <taxon>Ciliophora</taxon>
        <taxon>Intramacronucleata</taxon>
        <taxon>Oligohymenophorea</taxon>
        <taxon>Peniculida</taxon>
        <taxon>Parameciidae</taxon>
        <taxon>Paramecium</taxon>
    </lineage>
</organism>
<proteinExistence type="inferred from homology"/>
<protein>
    <recommendedName>
        <fullName evidence="4">CRC domain-containing protein</fullName>
    </recommendedName>
</protein>
<keyword evidence="6" id="KW-1185">Reference proteome</keyword>
<keyword evidence="3" id="KW-0539">Nucleus</keyword>
<dbReference type="PROSITE" id="PS51634">
    <property type="entry name" value="CRC"/>
    <property type="match status" value="1"/>
</dbReference>
<dbReference type="Proteomes" id="UP000683925">
    <property type="component" value="Unassembled WGS sequence"/>
</dbReference>
<reference evidence="5" key="1">
    <citation type="submission" date="2021-01" db="EMBL/GenBank/DDBJ databases">
        <authorList>
            <consortium name="Genoscope - CEA"/>
            <person name="William W."/>
        </authorList>
    </citation>
    <scope>NUCLEOTIDE SEQUENCE</scope>
</reference>
<dbReference type="InterPro" id="IPR028307">
    <property type="entry name" value="Lin-54_fam"/>
</dbReference>
<dbReference type="InterPro" id="IPR005172">
    <property type="entry name" value="CRC"/>
</dbReference>
<comment type="subcellular location">
    <subcellularLocation>
        <location evidence="1">Nucleus</location>
    </subcellularLocation>
</comment>
<dbReference type="GO" id="GO:0006355">
    <property type="term" value="P:regulation of DNA-templated transcription"/>
    <property type="evidence" value="ECO:0007669"/>
    <property type="project" value="TreeGrafter"/>
</dbReference>
<evidence type="ECO:0000313" key="6">
    <source>
        <dbReference type="Proteomes" id="UP000683925"/>
    </source>
</evidence>